<gene>
    <name evidence="1" type="ordered locus">AciX9_2447</name>
</gene>
<accession>E8X5D5</accession>
<dbReference type="STRING" id="1198114.AciX9_2447"/>
<protein>
    <submittedName>
        <fullName evidence="1">Uncharacterized protein</fullName>
    </submittedName>
</protein>
<dbReference type="AlphaFoldDB" id="E8X5D5"/>
<dbReference type="PaxDb" id="1198114-AciX9_2447"/>
<name>E8X5D5_GRATM</name>
<dbReference type="HOGENOM" id="CLU_377112_0_0_0"/>
<dbReference type="SUPFAM" id="SSF51126">
    <property type="entry name" value="Pectin lyase-like"/>
    <property type="match status" value="1"/>
</dbReference>
<organism evidence="2">
    <name type="scientific">Granulicella tundricola (strain ATCC BAA-1859 / DSM 23138 / MP5ACTX9)</name>
    <dbReference type="NCBI Taxonomy" id="1198114"/>
    <lineage>
        <taxon>Bacteria</taxon>
        <taxon>Pseudomonadati</taxon>
        <taxon>Acidobacteriota</taxon>
        <taxon>Terriglobia</taxon>
        <taxon>Terriglobales</taxon>
        <taxon>Acidobacteriaceae</taxon>
        <taxon>Granulicella</taxon>
    </lineage>
</organism>
<proteinExistence type="predicted"/>
<dbReference type="EMBL" id="CP002480">
    <property type="protein sequence ID" value="ADW69482.1"/>
    <property type="molecule type" value="Genomic_DNA"/>
</dbReference>
<dbReference type="OrthoDB" id="626916at2"/>
<dbReference type="eggNOG" id="COG3292">
    <property type="taxonomic scope" value="Bacteria"/>
</dbReference>
<sequence>MTPLDLQAIYNMIPAVYRIRDAEIALQSDATLDAADAAELAGLLTQTMLSAAEQGRLAELQALQQRGPLQSMVALLAEQIEVLQESLYQGYDDLFIETCAEWLVPYIGELVGFPALADFPGTPYSLRAAVAEAIRTRRRRGTVSGLESVARDISGWPAHVVEYFLELATTQYMNHLRPANHSWVDVRNASDRLPGTPFDNSARTADVRRIATGGGLYNIPNIGVWLWRLTPYSMALAPACRVDNRRFLFDPLGRDTQLYTESAPVSQTTDRATSFNVPLPITRRMLWRNFKDIRRNRPIQGTFYGGQEENSLSIDQSQLGTPSPDWPVIECDLRDVYDGMGNVTGWAHAPTNVIAIDPELGRFALPADAPAGELLTTYSWAFSADIGGGPYSRPFVGDENSTATIKVPSDAATLTDALAKATTEFAGDTSAVTILIQTSARFVETPSISIPEKCSLTIQAADGYRPTLVLSDDMPVIGGDGSSLTLNGLLIGGGCIAVPATDGGSLNLLAKLTISHCTLAPGAIRAIEGAPAQPAGPRLYVEAEDVQLALDHTITGALRLRESGDLTAISCIIDAGAATEIAYANEDCSASGAAMTMTNCTVIGLLQTRQIVLASNCIFDALIQEGSLFPFPVNADQLQQGCTRFCYVPPGSRVPRPYRCYPGSGTGKAHVPAFTSRRQGDAGYCQLAFSTGTEIMQGADDGSEMGVFHDLHQPQRLSNLQLMLQDNLRFGLEAGIFFAS</sequence>
<dbReference type="Proteomes" id="UP000000343">
    <property type="component" value="Chromosome"/>
</dbReference>
<reference evidence="2" key="1">
    <citation type="submission" date="2011-01" db="EMBL/GenBank/DDBJ databases">
        <title>Complete sequence of chromosome of Acidobacterium sp. MP5ACTX9.</title>
        <authorList>
            <consortium name="US DOE Joint Genome Institute"/>
            <person name="Lucas S."/>
            <person name="Copeland A."/>
            <person name="Lapidus A."/>
            <person name="Cheng J.-F."/>
            <person name="Goodwin L."/>
            <person name="Pitluck S."/>
            <person name="Teshima H."/>
            <person name="Detter J.C."/>
            <person name="Han C."/>
            <person name="Tapia R."/>
            <person name="Land M."/>
            <person name="Hauser L."/>
            <person name="Kyrpides N."/>
            <person name="Ivanova N."/>
            <person name="Ovchinnikova G."/>
            <person name="Pagani I."/>
            <person name="Rawat S.R."/>
            <person name="Mannisto M."/>
            <person name="Haggblom M.M."/>
            <person name="Woyke T."/>
        </authorList>
    </citation>
    <scope>NUCLEOTIDE SEQUENCE [LARGE SCALE GENOMIC DNA]</scope>
    <source>
        <strain evidence="2">MP5ACTX9</strain>
    </source>
</reference>
<dbReference type="KEGG" id="acm:AciX9_2447"/>
<evidence type="ECO:0000313" key="2">
    <source>
        <dbReference type="Proteomes" id="UP000000343"/>
    </source>
</evidence>
<keyword evidence="2" id="KW-1185">Reference proteome</keyword>
<evidence type="ECO:0000313" key="1">
    <source>
        <dbReference type="EMBL" id="ADW69482.1"/>
    </source>
</evidence>
<dbReference type="InterPro" id="IPR011050">
    <property type="entry name" value="Pectin_lyase_fold/virulence"/>
</dbReference>
<dbReference type="RefSeq" id="WP_013580798.1">
    <property type="nucleotide sequence ID" value="NC_015064.1"/>
</dbReference>